<evidence type="ECO:0000259" key="12">
    <source>
        <dbReference type="PROSITE" id="PS50109"/>
    </source>
</evidence>
<evidence type="ECO:0000256" key="2">
    <source>
        <dbReference type="ARBA" id="ARBA00004370"/>
    </source>
</evidence>
<protein>
    <recommendedName>
        <fullName evidence="3">histidine kinase</fullName>
        <ecNumber evidence="3">2.7.13.3</ecNumber>
    </recommendedName>
</protein>
<dbReference type="EMBL" id="CP137555">
    <property type="protein sequence ID" value="WOX05819.1"/>
    <property type="molecule type" value="Genomic_DNA"/>
</dbReference>
<dbReference type="AlphaFoldDB" id="A0AAU0N186"/>
<keyword evidence="7 14" id="KW-0418">Kinase</keyword>
<keyword evidence="4" id="KW-0597">Phosphoprotein</keyword>
<evidence type="ECO:0000313" key="14">
    <source>
        <dbReference type="EMBL" id="WOX05819.1"/>
    </source>
</evidence>
<keyword evidence="6 11" id="KW-0812">Transmembrane</keyword>
<dbReference type="RefSeq" id="WP_318954283.1">
    <property type="nucleotide sequence ID" value="NZ_CP137555.1"/>
</dbReference>
<evidence type="ECO:0000256" key="6">
    <source>
        <dbReference type="ARBA" id="ARBA00022692"/>
    </source>
</evidence>
<evidence type="ECO:0000256" key="5">
    <source>
        <dbReference type="ARBA" id="ARBA00022679"/>
    </source>
</evidence>
<dbReference type="InterPro" id="IPR036097">
    <property type="entry name" value="HisK_dim/P_sf"/>
</dbReference>
<dbReference type="InterPro" id="IPR036890">
    <property type="entry name" value="HATPase_C_sf"/>
</dbReference>
<name>A0AAU0N186_9GAMM</name>
<dbReference type="InterPro" id="IPR004358">
    <property type="entry name" value="Sig_transdc_His_kin-like_C"/>
</dbReference>
<sequence length="421" mass="46941">MNARQPLKQRIVLAFVLMTLLTSGAFSFGIVEIVHHVEERLVSTGMRSDLEVAMDALGTGRAVQLDKSEKLYTTAAQQFYPPPAFLSLKPGFSEVVAGEQAYYAFKLQRDEDVYILVQDQQEFEARERLIYQAVLACFLVSLLIAWGLGSLLANRVLQPVAQLASDVRSGARFRGSELLAKNYADDEVGRLAEVFDKTFEQLRRSLEREKLFTSDVSHELRTPLMVIGTSCELLSHSTGLSEKQIKQVDRIHRASAEMLELVETLLLLAREKGAMTQSASLVSLSEAAKEQGETWGAQFAARGIDYLCTVEEPDHGQYQAIFLRTVMSNLLRNALHYTERGKVELQLFEGGFRVEDTGPGIAPEQQSRLFEPFQRGAHARGEGLGLGLSLVKRICEYQGWTVSVSQLQPQGCVFCVKLKTD</sequence>
<dbReference type="GO" id="GO:0005886">
    <property type="term" value="C:plasma membrane"/>
    <property type="evidence" value="ECO:0007669"/>
    <property type="project" value="TreeGrafter"/>
</dbReference>
<dbReference type="SMART" id="SM00387">
    <property type="entry name" value="HATPase_c"/>
    <property type="match status" value="1"/>
</dbReference>
<accession>A0AAU0N186</accession>
<keyword evidence="10 11" id="KW-0472">Membrane</keyword>
<dbReference type="InterPro" id="IPR050428">
    <property type="entry name" value="TCS_sensor_his_kinase"/>
</dbReference>
<dbReference type="CDD" id="cd00082">
    <property type="entry name" value="HisKA"/>
    <property type="match status" value="1"/>
</dbReference>
<dbReference type="SUPFAM" id="SSF55874">
    <property type="entry name" value="ATPase domain of HSP90 chaperone/DNA topoisomerase II/histidine kinase"/>
    <property type="match status" value="1"/>
</dbReference>
<dbReference type="PANTHER" id="PTHR45436:SF16">
    <property type="entry name" value="HISTIDINE KINASE"/>
    <property type="match status" value="1"/>
</dbReference>
<evidence type="ECO:0000256" key="1">
    <source>
        <dbReference type="ARBA" id="ARBA00000085"/>
    </source>
</evidence>
<dbReference type="SMART" id="SM00388">
    <property type="entry name" value="HisKA"/>
    <property type="match status" value="1"/>
</dbReference>
<dbReference type="PANTHER" id="PTHR45436">
    <property type="entry name" value="SENSOR HISTIDINE KINASE YKOH"/>
    <property type="match status" value="1"/>
</dbReference>
<dbReference type="InterPro" id="IPR005467">
    <property type="entry name" value="His_kinase_dom"/>
</dbReference>
<dbReference type="PROSITE" id="PS50885">
    <property type="entry name" value="HAMP"/>
    <property type="match status" value="1"/>
</dbReference>
<dbReference type="Pfam" id="PF02518">
    <property type="entry name" value="HATPase_c"/>
    <property type="match status" value="1"/>
</dbReference>
<dbReference type="Gene3D" id="6.10.340.10">
    <property type="match status" value="1"/>
</dbReference>
<comment type="catalytic activity">
    <reaction evidence="1">
        <text>ATP + protein L-histidine = ADP + protein N-phospho-L-histidine.</text>
        <dbReference type="EC" id="2.7.13.3"/>
    </reaction>
</comment>
<keyword evidence="8 11" id="KW-1133">Transmembrane helix</keyword>
<dbReference type="Gene3D" id="1.10.287.130">
    <property type="match status" value="1"/>
</dbReference>
<dbReference type="SUPFAM" id="SSF47384">
    <property type="entry name" value="Homodimeric domain of signal transducing histidine kinase"/>
    <property type="match status" value="1"/>
</dbReference>
<evidence type="ECO:0000256" key="7">
    <source>
        <dbReference type="ARBA" id="ARBA00022777"/>
    </source>
</evidence>
<dbReference type="GO" id="GO:0000155">
    <property type="term" value="F:phosphorelay sensor kinase activity"/>
    <property type="evidence" value="ECO:0007669"/>
    <property type="project" value="InterPro"/>
</dbReference>
<dbReference type="PROSITE" id="PS50109">
    <property type="entry name" value="HIS_KIN"/>
    <property type="match status" value="1"/>
</dbReference>
<keyword evidence="5" id="KW-0808">Transferase</keyword>
<evidence type="ECO:0000256" key="11">
    <source>
        <dbReference type="SAM" id="Phobius"/>
    </source>
</evidence>
<keyword evidence="15" id="KW-1185">Reference proteome</keyword>
<evidence type="ECO:0000256" key="4">
    <source>
        <dbReference type="ARBA" id="ARBA00022553"/>
    </source>
</evidence>
<proteinExistence type="predicted"/>
<evidence type="ECO:0000259" key="13">
    <source>
        <dbReference type="PROSITE" id="PS50885"/>
    </source>
</evidence>
<dbReference type="EC" id="2.7.13.3" evidence="3"/>
<dbReference type="InterPro" id="IPR003594">
    <property type="entry name" value="HATPase_dom"/>
</dbReference>
<feature type="domain" description="Histidine kinase" evidence="12">
    <location>
        <begin position="215"/>
        <end position="421"/>
    </location>
</feature>
<keyword evidence="9" id="KW-0902">Two-component regulatory system</keyword>
<dbReference type="Proteomes" id="UP001302477">
    <property type="component" value="Chromosome"/>
</dbReference>
<gene>
    <name evidence="14" type="ORF">R5R33_01330</name>
</gene>
<dbReference type="InterPro" id="IPR003660">
    <property type="entry name" value="HAMP_dom"/>
</dbReference>
<dbReference type="PRINTS" id="PR00344">
    <property type="entry name" value="BCTRLSENSOR"/>
</dbReference>
<dbReference type="Pfam" id="PF00512">
    <property type="entry name" value="HisKA"/>
    <property type="match status" value="1"/>
</dbReference>
<comment type="subcellular location">
    <subcellularLocation>
        <location evidence="2">Membrane</location>
    </subcellularLocation>
</comment>
<feature type="domain" description="HAMP" evidence="13">
    <location>
        <begin position="154"/>
        <end position="207"/>
    </location>
</feature>
<evidence type="ECO:0000256" key="3">
    <source>
        <dbReference type="ARBA" id="ARBA00012438"/>
    </source>
</evidence>
<reference evidence="14 15" key="1">
    <citation type="submission" date="2023-10" db="EMBL/GenBank/DDBJ databases">
        <title>Description of Microbulbifer bruguierae sp. nov., isolated from the sediments of mangrove plant Bruguiera sexangula and comparative genomic analyses of the genus Microbulbifer.</title>
        <authorList>
            <person name="Long M."/>
        </authorList>
    </citation>
    <scope>NUCLEOTIDE SEQUENCE [LARGE SCALE GENOMIC DNA]</scope>
    <source>
        <strain evidence="14 15">SPO729</strain>
    </source>
</reference>
<dbReference type="KEGG" id="mpaf:R5R33_01330"/>
<evidence type="ECO:0000256" key="8">
    <source>
        <dbReference type="ARBA" id="ARBA00022989"/>
    </source>
</evidence>
<dbReference type="Gene3D" id="3.30.565.10">
    <property type="entry name" value="Histidine kinase-like ATPase, C-terminal domain"/>
    <property type="match status" value="1"/>
</dbReference>
<dbReference type="InterPro" id="IPR003661">
    <property type="entry name" value="HisK_dim/P_dom"/>
</dbReference>
<evidence type="ECO:0000313" key="15">
    <source>
        <dbReference type="Proteomes" id="UP001302477"/>
    </source>
</evidence>
<feature type="transmembrane region" description="Helical" evidence="11">
    <location>
        <begin position="129"/>
        <end position="153"/>
    </location>
</feature>
<evidence type="ECO:0000256" key="9">
    <source>
        <dbReference type="ARBA" id="ARBA00023012"/>
    </source>
</evidence>
<evidence type="ECO:0000256" key="10">
    <source>
        <dbReference type="ARBA" id="ARBA00023136"/>
    </source>
</evidence>
<organism evidence="14 15">
    <name type="scientific">Microbulbifer pacificus</name>
    <dbReference type="NCBI Taxonomy" id="407164"/>
    <lineage>
        <taxon>Bacteria</taxon>
        <taxon>Pseudomonadati</taxon>
        <taxon>Pseudomonadota</taxon>
        <taxon>Gammaproteobacteria</taxon>
        <taxon>Cellvibrionales</taxon>
        <taxon>Microbulbiferaceae</taxon>
        <taxon>Microbulbifer</taxon>
    </lineage>
</organism>